<dbReference type="EMBL" id="MJGC01000022">
    <property type="protein sequence ID" value="OEJ76983.1"/>
    <property type="molecule type" value="Genomic_DNA"/>
</dbReference>
<dbReference type="GO" id="GO:0004016">
    <property type="term" value="F:adenylate cyclase activity"/>
    <property type="evidence" value="ECO:0007669"/>
    <property type="project" value="UniProtKB-ARBA"/>
</dbReference>
<dbReference type="SMART" id="SM00044">
    <property type="entry name" value="CYCc"/>
    <property type="match status" value="1"/>
</dbReference>
<feature type="transmembrane region" description="Helical" evidence="2">
    <location>
        <begin position="342"/>
        <end position="362"/>
    </location>
</feature>
<organism evidence="4">
    <name type="scientific">Desertifilum tharense IPPAS B-1220</name>
    <dbReference type="NCBI Taxonomy" id="1781255"/>
    <lineage>
        <taxon>Bacteria</taxon>
        <taxon>Bacillati</taxon>
        <taxon>Cyanobacteriota</taxon>
        <taxon>Cyanophyceae</taxon>
        <taxon>Desertifilales</taxon>
        <taxon>Desertifilaceae</taxon>
        <taxon>Desertifilum</taxon>
    </lineage>
</organism>
<dbReference type="PANTHER" id="PTHR43081:SF1">
    <property type="entry name" value="ADENYLATE CYCLASE, TERMINAL-DIFFERENTIATION SPECIFIC"/>
    <property type="match status" value="1"/>
</dbReference>
<dbReference type="PROSITE" id="PS50125">
    <property type="entry name" value="GUANYLATE_CYCLASE_2"/>
    <property type="match status" value="1"/>
</dbReference>
<dbReference type="AlphaFoldDB" id="A0A1E5QRL4"/>
<dbReference type="InterPro" id="IPR007890">
    <property type="entry name" value="CHASE2"/>
</dbReference>
<gene>
    <name evidence="4" type="ORF">BH720_01990</name>
</gene>
<dbReference type="SUPFAM" id="SSF55073">
    <property type="entry name" value="Nucleotide cyclase"/>
    <property type="match status" value="1"/>
</dbReference>
<dbReference type="RefSeq" id="WP_069965471.1">
    <property type="nucleotide sequence ID" value="NZ_CM124774.1"/>
</dbReference>
<comment type="similarity">
    <text evidence="1">Belongs to the adenylyl cyclase class-3 family.</text>
</comment>
<evidence type="ECO:0000259" key="3">
    <source>
        <dbReference type="PROSITE" id="PS50125"/>
    </source>
</evidence>
<dbReference type="STRING" id="1781255.BH720_01990"/>
<dbReference type="GO" id="GO:0009190">
    <property type="term" value="P:cyclic nucleotide biosynthetic process"/>
    <property type="evidence" value="ECO:0007669"/>
    <property type="project" value="InterPro"/>
</dbReference>
<feature type="transmembrane region" description="Helical" evidence="2">
    <location>
        <begin position="368"/>
        <end position="388"/>
    </location>
</feature>
<keyword evidence="2" id="KW-0812">Transmembrane</keyword>
<feature type="transmembrane region" description="Helical" evidence="2">
    <location>
        <begin position="395"/>
        <end position="417"/>
    </location>
</feature>
<accession>A0A1E5QRL4</accession>
<dbReference type="Gene3D" id="3.30.70.1230">
    <property type="entry name" value="Nucleotide cyclase"/>
    <property type="match status" value="1"/>
</dbReference>
<keyword evidence="2" id="KW-0472">Membrane</keyword>
<name>A0A1E5QRL4_9CYAN</name>
<dbReference type="SMART" id="SM01080">
    <property type="entry name" value="CHASE2"/>
    <property type="match status" value="1"/>
</dbReference>
<dbReference type="CDD" id="cd07302">
    <property type="entry name" value="CHD"/>
    <property type="match status" value="1"/>
</dbReference>
<reference evidence="4" key="1">
    <citation type="submission" date="2016-09" db="EMBL/GenBank/DDBJ databases">
        <title>Draft genome of thermotolerant cyanobacterium Desertifilum sp. strain IPPAS B-1220.</title>
        <authorList>
            <person name="Sinetova M.A."/>
            <person name="Bolakhan K."/>
            <person name="Zayadan B.K."/>
            <person name="Mironov K.S."/>
            <person name="Ustinova V."/>
            <person name="Kupriyanova E.V."/>
            <person name="Sidorov R.A."/>
            <person name="Skrypnik A.N."/>
            <person name="Gogoleva N.E."/>
            <person name="Gogolev Y.V."/>
            <person name="Los D.A."/>
        </authorList>
    </citation>
    <scope>NUCLEOTIDE SEQUENCE [LARGE SCALE GENOMIC DNA]</scope>
    <source>
        <strain evidence="4">IPPAS B-1220</strain>
    </source>
</reference>
<keyword evidence="2" id="KW-1133">Transmembrane helix</keyword>
<dbReference type="InterPro" id="IPR001054">
    <property type="entry name" value="A/G_cyclase"/>
</dbReference>
<dbReference type="InterPro" id="IPR050697">
    <property type="entry name" value="Adenylyl/Guanylyl_Cyclase_3/4"/>
</dbReference>
<dbReference type="GO" id="GO:0035556">
    <property type="term" value="P:intracellular signal transduction"/>
    <property type="evidence" value="ECO:0007669"/>
    <property type="project" value="InterPro"/>
</dbReference>
<dbReference type="InterPro" id="IPR029787">
    <property type="entry name" value="Nucleotide_cyclase"/>
</dbReference>
<evidence type="ECO:0000313" key="4">
    <source>
        <dbReference type="EMBL" id="OEJ76983.1"/>
    </source>
</evidence>
<evidence type="ECO:0000256" key="1">
    <source>
        <dbReference type="ARBA" id="ARBA00005381"/>
    </source>
</evidence>
<dbReference type="Pfam" id="PF00211">
    <property type="entry name" value="Guanylate_cyc"/>
    <property type="match status" value="1"/>
</dbReference>
<dbReference type="OrthoDB" id="337251at2"/>
<dbReference type="Pfam" id="PF05226">
    <property type="entry name" value="CHASE2"/>
    <property type="match status" value="1"/>
</dbReference>
<proteinExistence type="inferred from homology"/>
<sequence>MHNFWRVQSWFSAKGASTRSPLPWIHLTPLQVGVLLTGVWAILGAIATIQDRPVQLLERNLQLVFFQLRGPVAPPEEMIILAIDRESLARGEQVDPQAEPELAPLQTWPWERQVYATIIDRLMQAGAKAVALDLVFDLPSSYGPEDDRALQAILQKYPGKVAIAALYEDTITPEGQLTQLLKPLPEFATPTTPVGFINYIPATDNRIRALARTYKQQLSNLVGVETLPSFAEATLSAAGVAYPEPRGTEIYFYGPNQTFPTIPIVRVLETDNWEGYLQQGRVFENKIVLIGPTAPFFKDEHRTPFSQTALHPAPMTGIEIHANSVATLLEGRSLRPLFADSWGRGIFVFILVVAASSLVRLVPQRPLWQLLSGFGVAIAWAGCSYLLLTYAGLILPAAIPMGAIALSSVSYFTAIAIGDRLEKQKVRHALERYVAAPIVNEILKQPQQYQALLKGRRIQAAVLFSDIRDFTTLSTQLEPEELVEQLNTYLEAMVEAILSAGGTVDKFIGDAIMAEFGSPVSQGPQQDALNAVKAALGMRQNLMRLRELWQQQGKKQLFNGIGINYGELIAGDIGSLRRREYAVIGDTVNVASRVEGLTKNFGTDILITEPLYQLVADEVEAIDLGEQWVKGRATAVRIYSVVALKGQDTHLYQQVREDFHEYYYPTEI</sequence>
<evidence type="ECO:0000256" key="2">
    <source>
        <dbReference type="SAM" id="Phobius"/>
    </source>
</evidence>
<feature type="domain" description="Guanylate cyclase" evidence="3">
    <location>
        <begin position="461"/>
        <end position="595"/>
    </location>
</feature>
<dbReference type="PANTHER" id="PTHR43081">
    <property type="entry name" value="ADENYLATE CYCLASE, TERMINAL-DIFFERENTIATION SPECIFIC-RELATED"/>
    <property type="match status" value="1"/>
</dbReference>
<protein>
    <recommendedName>
        <fullName evidence="3">Guanylate cyclase domain-containing protein</fullName>
    </recommendedName>
</protein>
<comment type="caution">
    <text evidence="4">The sequence shown here is derived from an EMBL/GenBank/DDBJ whole genome shotgun (WGS) entry which is preliminary data.</text>
</comment>